<protein>
    <submittedName>
        <fullName evidence="4">TetR family transcriptional regulator</fullName>
    </submittedName>
</protein>
<dbReference type="Proteomes" id="UP000632138">
    <property type="component" value="Unassembled WGS sequence"/>
</dbReference>
<evidence type="ECO:0000313" key="5">
    <source>
        <dbReference type="Proteomes" id="UP000632138"/>
    </source>
</evidence>
<evidence type="ECO:0000259" key="3">
    <source>
        <dbReference type="PROSITE" id="PS50977"/>
    </source>
</evidence>
<keyword evidence="1 2" id="KW-0238">DNA-binding</keyword>
<evidence type="ECO:0000256" key="1">
    <source>
        <dbReference type="ARBA" id="ARBA00023125"/>
    </source>
</evidence>
<dbReference type="PROSITE" id="PS50977">
    <property type="entry name" value="HTH_TETR_2"/>
    <property type="match status" value="1"/>
</dbReference>
<dbReference type="SUPFAM" id="SSF46689">
    <property type="entry name" value="Homeodomain-like"/>
    <property type="match status" value="1"/>
</dbReference>
<accession>A0ABS2ALP4</accession>
<proteinExistence type="predicted"/>
<evidence type="ECO:0000256" key="2">
    <source>
        <dbReference type="PROSITE-ProRule" id="PRU00335"/>
    </source>
</evidence>
<reference evidence="4 5" key="1">
    <citation type="submission" date="2021-01" db="EMBL/GenBank/DDBJ databases">
        <title>Actinoplanes sp. nov. LDG1-06 isolated from lichen.</title>
        <authorList>
            <person name="Saeng-In P."/>
            <person name="Phongsopitanun W."/>
            <person name="Kanchanasin P."/>
            <person name="Yuki M."/>
            <person name="Kudo T."/>
            <person name="Ohkuma M."/>
            <person name="Tanasupawat S."/>
        </authorList>
    </citation>
    <scope>NUCLEOTIDE SEQUENCE [LARGE SCALE GENOMIC DNA]</scope>
    <source>
        <strain evidence="4 5">LDG1-06</strain>
    </source>
</reference>
<feature type="domain" description="HTH tetR-type" evidence="3">
    <location>
        <begin position="13"/>
        <end position="73"/>
    </location>
</feature>
<dbReference type="InterPro" id="IPR001647">
    <property type="entry name" value="HTH_TetR"/>
</dbReference>
<dbReference type="PANTHER" id="PTHR30055">
    <property type="entry name" value="HTH-TYPE TRANSCRIPTIONAL REGULATOR RUTR"/>
    <property type="match status" value="1"/>
</dbReference>
<sequence length="209" mass="22417">MPAPKRGRRPGQNETRQAVLEAARARFATDGFTATTIRRIAADAGVDAALVMQFYKSKDELFGAVMSVPPEALDRMTEAWKGPADGIGERVAQAFLEVWERDPRTSAPLLAMLRGTIARDQAAGHMRDFIEARLMRGAAAHLRDDHDTRLRIGVAAAMLVGIIVARCVVQVPTVADESLETIAATAGAALQELLTPTEQSSGTGRQPAS</sequence>
<dbReference type="InterPro" id="IPR041678">
    <property type="entry name" value="TetR_C_16"/>
</dbReference>
<dbReference type="RefSeq" id="WP_203380280.1">
    <property type="nucleotide sequence ID" value="NZ_JAENHP010000014.1"/>
</dbReference>
<dbReference type="SUPFAM" id="SSF48498">
    <property type="entry name" value="Tetracyclin repressor-like, C-terminal domain"/>
    <property type="match status" value="1"/>
</dbReference>
<evidence type="ECO:0000313" key="4">
    <source>
        <dbReference type="EMBL" id="MBM2620288.1"/>
    </source>
</evidence>
<name>A0ABS2ALP4_9ACTN</name>
<dbReference type="Gene3D" id="1.10.357.10">
    <property type="entry name" value="Tetracycline Repressor, domain 2"/>
    <property type="match status" value="1"/>
</dbReference>
<comment type="caution">
    <text evidence="4">The sequence shown here is derived from an EMBL/GenBank/DDBJ whole genome shotgun (WGS) entry which is preliminary data.</text>
</comment>
<dbReference type="PANTHER" id="PTHR30055:SF235">
    <property type="entry name" value="TRANSCRIPTIONAL REGULATORY PROTEIN"/>
    <property type="match status" value="1"/>
</dbReference>
<dbReference type="InterPro" id="IPR050109">
    <property type="entry name" value="HTH-type_TetR-like_transc_reg"/>
</dbReference>
<gene>
    <name evidence="4" type="ORF">JIG36_32720</name>
</gene>
<keyword evidence="5" id="KW-1185">Reference proteome</keyword>
<dbReference type="InterPro" id="IPR009057">
    <property type="entry name" value="Homeodomain-like_sf"/>
</dbReference>
<dbReference type="InterPro" id="IPR036271">
    <property type="entry name" value="Tet_transcr_reg_TetR-rel_C_sf"/>
</dbReference>
<feature type="DNA-binding region" description="H-T-H motif" evidence="2">
    <location>
        <begin position="36"/>
        <end position="55"/>
    </location>
</feature>
<organism evidence="4 5">
    <name type="scientific">Paractinoplanes ovalisporus</name>
    <dbReference type="NCBI Taxonomy" id="2810368"/>
    <lineage>
        <taxon>Bacteria</taxon>
        <taxon>Bacillati</taxon>
        <taxon>Actinomycetota</taxon>
        <taxon>Actinomycetes</taxon>
        <taxon>Micromonosporales</taxon>
        <taxon>Micromonosporaceae</taxon>
        <taxon>Paractinoplanes</taxon>
    </lineage>
</organism>
<dbReference type="Pfam" id="PF00440">
    <property type="entry name" value="TetR_N"/>
    <property type="match status" value="1"/>
</dbReference>
<dbReference type="Gene3D" id="1.10.10.60">
    <property type="entry name" value="Homeodomain-like"/>
    <property type="match status" value="1"/>
</dbReference>
<dbReference type="Pfam" id="PF17920">
    <property type="entry name" value="TetR_C_16"/>
    <property type="match status" value="1"/>
</dbReference>
<dbReference type="EMBL" id="JAENHP010000014">
    <property type="protein sequence ID" value="MBM2620288.1"/>
    <property type="molecule type" value="Genomic_DNA"/>
</dbReference>